<dbReference type="Proteomes" id="UP000095614">
    <property type="component" value="Unassembled WGS sequence"/>
</dbReference>
<keyword evidence="1" id="KW-0812">Transmembrane</keyword>
<evidence type="ECO:0000313" key="3">
    <source>
        <dbReference type="Proteomes" id="UP000095614"/>
    </source>
</evidence>
<organism evidence="2 3">
    <name type="scientific">Bacteroides uniformis</name>
    <dbReference type="NCBI Taxonomy" id="820"/>
    <lineage>
        <taxon>Bacteria</taxon>
        <taxon>Pseudomonadati</taxon>
        <taxon>Bacteroidota</taxon>
        <taxon>Bacteroidia</taxon>
        <taxon>Bacteroidales</taxon>
        <taxon>Bacteroidaceae</taxon>
        <taxon>Bacteroides</taxon>
    </lineage>
</organism>
<dbReference type="AlphaFoldDB" id="A0A174HK34"/>
<proteinExistence type="predicted"/>
<keyword evidence="1" id="KW-1133">Transmembrane helix</keyword>
<evidence type="ECO:0000256" key="1">
    <source>
        <dbReference type="SAM" id="Phobius"/>
    </source>
</evidence>
<protein>
    <submittedName>
        <fullName evidence="2">Uncharacterized protein</fullName>
    </submittedName>
</protein>
<sequence length="139" mass="16092">MRFSTVRQVGLFFGAAHSTAECSWLAYDINAGIVQHPLLVAILVPLRSYFFFFFWTYSRSVYSNLHLRTDAVHSRSLAHLFSSTRFTTAFGRVIIHFSVAKLVCSRARLKSLGQWRSFTNLPLSSLWFWRLALTKIKRI</sequence>
<dbReference type="EMBL" id="CZAF01000004">
    <property type="protein sequence ID" value="CUO75254.1"/>
    <property type="molecule type" value="Genomic_DNA"/>
</dbReference>
<accession>A0A174HK34</accession>
<evidence type="ECO:0000313" key="2">
    <source>
        <dbReference type="EMBL" id="CUO75254.1"/>
    </source>
</evidence>
<gene>
    <name evidence="2" type="ORF">ERS852462_01418</name>
</gene>
<name>A0A174HK34_BACUN</name>
<keyword evidence="1" id="KW-0472">Membrane</keyword>
<reference evidence="2 3" key="1">
    <citation type="submission" date="2015-09" db="EMBL/GenBank/DDBJ databases">
        <authorList>
            <consortium name="Pathogen Informatics"/>
        </authorList>
    </citation>
    <scope>NUCLEOTIDE SEQUENCE [LARGE SCALE GENOMIC DNA]</scope>
    <source>
        <strain evidence="2 3">2789STDY5834847</strain>
    </source>
</reference>
<feature type="transmembrane region" description="Helical" evidence="1">
    <location>
        <begin position="38"/>
        <end position="58"/>
    </location>
</feature>